<keyword evidence="7 10" id="KW-0408">Iron</keyword>
<evidence type="ECO:0000256" key="5">
    <source>
        <dbReference type="ARBA" id="ARBA00022723"/>
    </source>
</evidence>
<comment type="cofactor">
    <cofactor evidence="1 10">
        <name>heme</name>
        <dbReference type="ChEBI" id="CHEBI:30413"/>
    </cofactor>
</comment>
<comment type="similarity">
    <text evidence="3 11">Belongs to the cytochrome P450 family.</text>
</comment>
<evidence type="ECO:0000256" key="8">
    <source>
        <dbReference type="ARBA" id="ARBA00023033"/>
    </source>
</evidence>
<feature type="binding site" description="axial binding residue" evidence="10">
    <location>
        <position position="416"/>
    </location>
    <ligand>
        <name>heme</name>
        <dbReference type="ChEBI" id="CHEBI:30413"/>
    </ligand>
    <ligandPart>
        <name>Fe</name>
        <dbReference type="ChEBI" id="CHEBI:18248"/>
    </ligandPart>
</feature>
<keyword evidence="8 11" id="KW-0503">Monooxygenase</keyword>
<evidence type="ECO:0000313" key="13">
    <source>
        <dbReference type="Proteomes" id="UP000326396"/>
    </source>
</evidence>
<evidence type="ECO:0008006" key="14">
    <source>
        <dbReference type="Google" id="ProtNLM"/>
    </source>
</evidence>
<keyword evidence="13" id="KW-1185">Reference proteome</keyword>
<evidence type="ECO:0000256" key="11">
    <source>
        <dbReference type="RuleBase" id="RU000461"/>
    </source>
</evidence>
<dbReference type="Gene3D" id="1.10.630.10">
    <property type="entry name" value="Cytochrome P450"/>
    <property type="match status" value="1"/>
</dbReference>
<name>A0A5N6NCI5_9ASTR</name>
<dbReference type="PRINTS" id="PR00385">
    <property type="entry name" value="P450"/>
</dbReference>
<sequence>MTIAFFKSKHAKSHLPPSPFSLPIIGHLHLLTPNPHQAFHRLSLRYGPIIRLFMGYEPCVVICSPKIAQEFLKTYENAYSDRPQNSATAYITYGSKDFAFAPYGPYWKFMKKIVMSQLLNGTTLDSLVQVRQDEINHFVKSISQKVGRAVNLNVELVKVANNLITRLLLGERCSEQAGQADDIRRMVSEINEAISSFNLSDNIWLFKNLDLQGFGKRVKDIHRRFDALIEKVIKEHEEAPSQEKDLLSILLHIAEYETMDIHLTKENIKAFILNIFVAATDNSAITPEWGLSELINHPNIMRKAIAEIDNVVGKDKLIQESDVQNLPYLQAIIKETLRLHPPIPLIPRKSKEDQTVAGYHIQANTNIFINTWALGRDPNHWENPLEFRPERFEEKQMDVRGQHFEFLPFGSGRRMCPGTSLGLKMVYTTFGAMIQCFEIGSIVLQMDQLE</sequence>
<protein>
    <recommendedName>
        <fullName evidence="14">Cytochrome P450</fullName>
    </recommendedName>
</protein>
<dbReference type="Proteomes" id="UP000326396">
    <property type="component" value="Linkage Group LG2"/>
</dbReference>
<keyword evidence="5 10" id="KW-0479">Metal-binding</keyword>
<dbReference type="InterPro" id="IPR036396">
    <property type="entry name" value="Cyt_P450_sf"/>
</dbReference>
<dbReference type="PROSITE" id="PS00086">
    <property type="entry name" value="CYTOCHROME_P450"/>
    <property type="match status" value="1"/>
</dbReference>
<dbReference type="EMBL" id="SZYD01000012">
    <property type="protein sequence ID" value="KAD4584615.1"/>
    <property type="molecule type" value="Genomic_DNA"/>
</dbReference>
<dbReference type="GO" id="GO:0004497">
    <property type="term" value="F:monooxygenase activity"/>
    <property type="evidence" value="ECO:0007669"/>
    <property type="project" value="UniProtKB-KW"/>
</dbReference>
<comment type="subcellular location">
    <subcellularLocation>
        <location evidence="2">Membrane</location>
    </subcellularLocation>
</comment>
<comment type="caution">
    <text evidence="12">The sequence shown here is derived from an EMBL/GenBank/DDBJ whole genome shotgun (WGS) entry which is preliminary data.</text>
</comment>
<gene>
    <name evidence="12" type="ORF">E3N88_22216</name>
</gene>
<dbReference type="AlphaFoldDB" id="A0A5N6NCI5"/>
<dbReference type="GO" id="GO:0005506">
    <property type="term" value="F:iron ion binding"/>
    <property type="evidence" value="ECO:0007669"/>
    <property type="project" value="InterPro"/>
</dbReference>
<keyword evidence="4 10" id="KW-0349">Heme</keyword>
<evidence type="ECO:0000256" key="3">
    <source>
        <dbReference type="ARBA" id="ARBA00010617"/>
    </source>
</evidence>
<dbReference type="SUPFAM" id="SSF48264">
    <property type="entry name" value="Cytochrome P450"/>
    <property type="match status" value="1"/>
</dbReference>
<evidence type="ECO:0000313" key="12">
    <source>
        <dbReference type="EMBL" id="KAD4584615.1"/>
    </source>
</evidence>
<evidence type="ECO:0000256" key="6">
    <source>
        <dbReference type="ARBA" id="ARBA00023002"/>
    </source>
</evidence>
<dbReference type="InterPro" id="IPR002401">
    <property type="entry name" value="Cyt_P450_E_grp-I"/>
</dbReference>
<dbReference type="PRINTS" id="PR00463">
    <property type="entry name" value="EP450I"/>
</dbReference>
<proteinExistence type="inferred from homology"/>
<dbReference type="InterPro" id="IPR017972">
    <property type="entry name" value="Cyt_P450_CS"/>
</dbReference>
<evidence type="ECO:0000256" key="2">
    <source>
        <dbReference type="ARBA" id="ARBA00004370"/>
    </source>
</evidence>
<dbReference type="InterPro" id="IPR001128">
    <property type="entry name" value="Cyt_P450"/>
</dbReference>
<reference evidence="12 13" key="1">
    <citation type="submission" date="2019-05" db="EMBL/GenBank/DDBJ databases">
        <title>Mikania micrantha, genome provides insights into the molecular mechanism of rapid growth.</title>
        <authorList>
            <person name="Liu B."/>
        </authorList>
    </citation>
    <scope>NUCLEOTIDE SEQUENCE [LARGE SCALE GENOMIC DNA]</scope>
    <source>
        <strain evidence="12">NLD-2019</strain>
        <tissue evidence="12">Leaf</tissue>
    </source>
</reference>
<evidence type="ECO:0000256" key="10">
    <source>
        <dbReference type="PIRSR" id="PIRSR602401-1"/>
    </source>
</evidence>
<dbReference type="GO" id="GO:0016020">
    <property type="term" value="C:membrane"/>
    <property type="evidence" value="ECO:0007669"/>
    <property type="project" value="UniProtKB-SubCell"/>
</dbReference>
<evidence type="ECO:0000256" key="4">
    <source>
        <dbReference type="ARBA" id="ARBA00022617"/>
    </source>
</evidence>
<evidence type="ECO:0000256" key="9">
    <source>
        <dbReference type="ARBA" id="ARBA00023136"/>
    </source>
</evidence>
<dbReference type="PANTHER" id="PTHR47943:SF8">
    <property type="entry name" value="CYTOCHROME P450"/>
    <property type="match status" value="1"/>
</dbReference>
<dbReference type="PANTHER" id="PTHR47943">
    <property type="entry name" value="CYTOCHROME P450 93A3-LIKE"/>
    <property type="match status" value="1"/>
</dbReference>
<dbReference type="GO" id="GO:0020037">
    <property type="term" value="F:heme binding"/>
    <property type="evidence" value="ECO:0007669"/>
    <property type="project" value="InterPro"/>
</dbReference>
<accession>A0A5N6NCI5</accession>
<dbReference type="GO" id="GO:0016705">
    <property type="term" value="F:oxidoreductase activity, acting on paired donors, with incorporation or reduction of molecular oxygen"/>
    <property type="evidence" value="ECO:0007669"/>
    <property type="project" value="InterPro"/>
</dbReference>
<keyword evidence="6 11" id="KW-0560">Oxidoreductase</keyword>
<evidence type="ECO:0000256" key="1">
    <source>
        <dbReference type="ARBA" id="ARBA00001971"/>
    </source>
</evidence>
<keyword evidence="9" id="KW-0472">Membrane</keyword>
<evidence type="ECO:0000256" key="7">
    <source>
        <dbReference type="ARBA" id="ARBA00023004"/>
    </source>
</evidence>
<dbReference type="Pfam" id="PF00067">
    <property type="entry name" value="p450"/>
    <property type="match status" value="1"/>
</dbReference>
<organism evidence="12 13">
    <name type="scientific">Mikania micrantha</name>
    <name type="common">bitter vine</name>
    <dbReference type="NCBI Taxonomy" id="192012"/>
    <lineage>
        <taxon>Eukaryota</taxon>
        <taxon>Viridiplantae</taxon>
        <taxon>Streptophyta</taxon>
        <taxon>Embryophyta</taxon>
        <taxon>Tracheophyta</taxon>
        <taxon>Spermatophyta</taxon>
        <taxon>Magnoliopsida</taxon>
        <taxon>eudicotyledons</taxon>
        <taxon>Gunneridae</taxon>
        <taxon>Pentapetalae</taxon>
        <taxon>asterids</taxon>
        <taxon>campanulids</taxon>
        <taxon>Asterales</taxon>
        <taxon>Asteraceae</taxon>
        <taxon>Asteroideae</taxon>
        <taxon>Heliantheae alliance</taxon>
        <taxon>Eupatorieae</taxon>
        <taxon>Mikania</taxon>
    </lineage>
</organism>
<dbReference type="FunFam" id="1.10.630.10:FF:000019">
    <property type="entry name" value="Cytochrome P450 family protein"/>
    <property type="match status" value="1"/>
</dbReference>
<dbReference type="OrthoDB" id="3934656at2759"/>